<dbReference type="Proteomes" id="UP000001055">
    <property type="component" value="Unassembled WGS sequence"/>
</dbReference>
<organism evidence="1 2">
    <name type="scientific">Phaeosphaeria nodorum (strain SN15 / ATCC MYA-4574 / FGSC 10173)</name>
    <name type="common">Glume blotch fungus</name>
    <name type="synonym">Parastagonospora nodorum</name>
    <dbReference type="NCBI Taxonomy" id="321614"/>
    <lineage>
        <taxon>Eukaryota</taxon>
        <taxon>Fungi</taxon>
        <taxon>Dikarya</taxon>
        <taxon>Ascomycota</taxon>
        <taxon>Pezizomycotina</taxon>
        <taxon>Dothideomycetes</taxon>
        <taxon>Pleosporomycetidae</taxon>
        <taxon>Pleosporales</taxon>
        <taxon>Pleosporineae</taxon>
        <taxon>Phaeosphaeriaceae</taxon>
        <taxon>Parastagonospora</taxon>
    </lineage>
</organism>
<evidence type="ECO:0000313" key="1">
    <source>
        <dbReference type="EMBL" id="EAT91429.1"/>
    </source>
</evidence>
<dbReference type="InParanoid" id="Q0V2I4"/>
<proteinExistence type="predicted"/>
<name>Q0V2I4_PHANO</name>
<dbReference type="AlphaFoldDB" id="Q0V2I4"/>
<evidence type="ECO:0000313" key="2">
    <source>
        <dbReference type="Proteomes" id="UP000001055"/>
    </source>
</evidence>
<gene>
    <name evidence="1" type="ORF">SNOG_01780</name>
</gene>
<reference evidence="2" key="1">
    <citation type="journal article" date="2007" name="Plant Cell">
        <title>Dothideomycete-plant interactions illuminated by genome sequencing and EST analysis of the wheat pathogen Stagonospora nodorum.</title>
        <authorList>
            <person name="Hane J.K."/>
            <person name="Lowe R.G."/>
            <person name="Solomon P.S."/>
            <person name="Tan K.C."/>
            <person name="Schoch C.L."/>
            <person name="Spatafora J.W."/>
            <person name="Crous P.W."/>
            <person name="Kodira C."/>
            <person name="Birren B.W."/>
            <person name="Galagan J.E."/>
            <person name="Torriani S.F."/>
            <person name="McDonald B.A."/>
            <person name="Oliver R.P."/>
        </authorList>
    </citation>
    <scope>NUCLEOTIDE SEQUENCE [LARGE SCALE GENOMIC DNA]</scope>
    <source>
        <strain evidence="2">SN15 / ATCC MYA-4574 / FGSC 10173</strain>
    </source>
</reference>
<accession>Q0V2I4</accession>
<dbReference type="KEGG" id="pno:SNOG_01780"/>
<dbReference type="RefSeq" id="XP_001792408.1">
    <property type="nucleotide sequence ID" value="XM_001792356.1"/>
</dbReference>
<dbReference type="GeneID" id="5969253"/>
<dbReference type="HOGENOM" id="CLU_3087991_0_0_1"/>
<dbReference type="EMBL" id="CH445326">
    <property type="protein sequence ID" value="EAT91429.1"/>
    <property type="molecule type" value="Genomic_DNA"/>
</dbReference>
<protein>
    <submittedName>
        <fullName evidence="1">Uncharacterized protein</fullName>
    </submittedName>
</protein>
<sequence>MSRGSQNTATYEMATLPRWSPAKTMLLYAPSTYETVRIADANLMMARCDDDW</sequence>